<dbReference type="Gene3D" id="3.40.50.1700">
    <property type="entry name" value="Glycoside hydrolase family 3 C-terminal domain"/>
    <property type="match status" value="1"/>
</dbReference>
<dbReference type="InterPro" id="IPR051915">
    <property type="entry name" value="Cellulose_Degrad_GH3"/>
</dbReference>
<keyword evidence="8" id="KW-1185">Reference proteome</keyword>
<evidence type="ECO:0000256" key="1">
    <source>
        <dbReference type="ARBA" id="ARBA00022801"/>
    </source>
</evidence>
<dbReference type="GO" id="GO:0008422">
    <property type="term" value="F:beta-glucosidase activity"/>
    <property type="evidence" value="ECO:0007669"/>
    <property type="project" value="TreeGrafter"/>
</dbReference>
<sequence length="1075" mass="116635">MRKILFMNTPSTKGKLSLIAAAFASVALVACTSATAPNPTSKADSVETTSWPTLQSPISYADEDNAFVADLVARMSTEQKVGQLMQAEIQTITPAEARQYHIGSILNGGGSVPNRQAAATARDWAVFAQSFYDATATSENGEVAIPVLWGTDAVHGHGNLIGATIFPHNIGLGAANNVELMTHIGEVTAREVRASGIEWIFAPTVAVARNDRWGRTYESYSEHPDRVASLGAALVTGMQGKPGTPSFLDESHTLASVKHYLGDGGTTGGDDQGDTAVSEADLIRLHAPGYFSTLDAGALTVMASFSSWNGDKMHGNRYLLNDILRDKLDFNGFVVGDWNGHGQLPGCTNDSCYQTVNAGLDLVMVPYDWKTMYANTLAQVQAGDIPEHRLNEAVTRILLVKKQLGLFNGKGPLERELGGNNAVVGSEAHRDVARQAVRESLVLLKNNNRTLPIAGNANVLVAGDGANDLAKQSGGWTVTWQGTGTQQADYVGATSILQGFEQAMSAAGGNVTYSAQGEYATKPDVAVVVFGEDPYAEGQGDINTLEFSPGKHETLTLLKQLQADGIPVVSVFLSGRPLWVTPYINASDAFVAAWLPGSEGQGIADVLVGDSEGKPVYDFSGTLAFSWPKTPLQDTLNVGDENYDPLFAYGYGLTYAKGKAVAPLNEDVPGVAGEGVQDIALYAGRPLQPFNVFLNNSQRDQIFSGAFAQLPDGTVTVETTDKDIQEDALLVTFKQDWMSGLFIAGGQLDLSPFYPNGALEFDIRIDDMEKGRLDVILDCNINCRNMIAMRDWAVEKQGKGWQQVSIPMHCMLENAEHGKQVQRAFTLRTGGDGQFALANVHFRREASVPAELQIQCPTNIATQPDTLNEYWAVDWWMPRHNEKVAQAQQGTAKLVMIGDSITHGWEGDGKAVWERYFGDIDTLNLGFGGDRTENVLWRLRHGELGNVKPDLVMLMIGTNNTGHRFDDPTRIRDGVAAILDELALQVPDAQVVIQAIFPRSAQPDDELRVNNNQANVLLKALAKERQVKFVDFGQAFLTKDGVLTKEVMPDLLHPKEYGYDIWAKQIEPIIKQYVD</sequence>
<feature type="domain" description="Glycoside hydrolase family 3 N-terminal" evidence="3">
    <location>
        <begin position="77"/>
        <end position="398"/>
    </location>
</feature>
<protein>
    <submittedName>
        <fullName evidence="7">Beta-glucosidase</fullName>
    </submittedName>
</protein>
<feature type="domain" description="Glycoside hydrolase family 3 C-terminal" evidence="4">
    <location>
        <begin position="441"/>
        <end position="655"/>
    </location>
</feature>
<evidence type="ECO:0000259" key="3">
    <source>
        <dbReference type="Pfam" id="PF00933"/>
    </source>
</evidence>
<keyword evidence="1" id="KW-0378">Hydrolase</keyword>
<dbReference type="Pfam" id="PF18559">
    <property type="entry name" value="Exop_C"/>
    <property type="match status" value="1"/>
</dbReference>
<dbReference type="PANTHER" id="PTHR30620:SF77">
    <property type="entry name" value="LYSOSOMAL BETA GLUCOSIDASE-LIKE"/>
    <property type="match status" value="1"/>
</dbReference>
<dbReference type="Gene3D" id="3.40.50.1110">
    <property type="entry name" value="SGNH hydrolase"/>
    <property type="match status" value="1"/>
</dbReference>
<dbReference type="Pfam" id="PF01915">
    <property type="entry name" value="Glyco_hydro_3_C"/>
    <property type="match status" value="1"/>
</dbReference>
<feature type="signal peptide" evidence="2">
    <location>
        <begin position="1"/>
        <end position="36"/>
    </location>
</feature>
<dbReference type="InterPro" id="IPR002772">
    <property type="entry name" value="Glyco_hydro_3_C"/>
</dbReference>
<dbReference type="InterPro" id="IPR036514">
    <property type="entry name" value="SGNH_hydro_sf"/>
</dbReference>
<reference evidence="8" key="1">
    <citation type="submission" date="2016-11" db="EMBL/GenBank/DDBJ databases">
        <authorList>
            <person name="Varghese N."/>
            <person name="Submissions S."/>
        </authorList>
    </citation>
    <scope>NUCLEOTIDE SEQUENCE [LARGE SCALE GENOMIC DNA]</scope>
    <source>
        <strain evidence="8">CGMCC 1.8995</strain>
    </source>
</reference>
<dbReference type="GO" id="GO:0009251">
    <property type="term" value="P:glucan catabolic process"/>
    <property type="evidence" value="ECO:0007669"/>
    <property type="project" value="TreeGrafter"/>
</dbReference>
<dbReference type="InterPro" id="IPR008979">
    <property type="entry name" value="Galactose-bd-like_sf"/>
</dbReference>
<dbReference type="STRING" id="634436.SAMN05216361_4139"/>
<dbReference type="SUPFAM" id="SSF49785">
    <property type="entry name" value="Galactose-binding domain-like"/>
    <property type="match status" value="1"/>
</dbReference>
<dbReference type="Pfam" id="PF13472">
    <property type="entry name" value="Lipase_GDSL_2"/>
    <property type="match status" value="1"/>
</dbReference>
<dbReference type="Pfam" id="PF00933">
    <property type="entry name" value="Glyco_hydro_3"/>
    <property type="match status" value="1"/>
</dbReference>
<proteinExistence type="predicted"/>
<dbReference type="SUPFAM" id="SSF52279">
    <property type="entry name" value="Beta-D-glucan exohydrolase, C-terminal domain"/>
    <property type="match status" value="1"/>
</dbReference>
<dbReference type="PROSITE" id="PS51257">
    <property type="entry name" value="PROKAR_LIPOPROTEIN"/>
    <property type="match status" value="1"/>
</dbReference>
<dbReference type="InterPro" id="IPR036881">
    <property type="entry name" value="Glyco_hydro_3_C_sf"/>
</dbReference>
<gene>
    <name evidence="7" type="ORF">SAMN05216361_4139</name>
</gene>
<dbReference type="InterPro" id="IPR041443">
    <property type="entry name" value="Exop_C"/>
</dbReference>
<feature type="domain" description="ExoP galactose-binding-like" evidence="6">
    <location>
        <begin position="688"/>
        <end position="841"/>
    </location>
</feature>
<dbReference type="PRINTS" id="PR00133">
    <property type="entry name" value="GLHYDRLASE3"/>
</dbReference>
<dbReference type="PANTHER" id="PTHR30620">
    <property type="entry name" value="PERIPLASMIC BETA-GLUCOSIDASE-RELATED"/>
    <property type="match status" value="1"/>
</dbReference>
<organism evidence="7 8">
    <name type="scientific">Marisediminitalea aggregata</name>
    <dbReference type="NCBI Taxonomy" id="634436"/>
    <lineage>
        <taxon>Bacteria</taxon>
        <taxon>Pseudomonadati</taxon>
        <taxon>Pseudomonadota</taxon>
        <taxon>Gammaproteobacteria</taxon>
        <taxon>Alteromonadales</taxon>
        <taxon>Alteromonadaceae</taxon>
        <taxon>Marisediminitalea</taxon>
    </lineage>
</organism>
<dbReference type="Gene3D" id="3.20.20.300">
    <property type="entry name" value="Glycoside hydrolase, family 3, N-terminal domain"/>
    <property type="match status" value="1"/>
</dbReference>
<dbReference type="GO" id="GO:0016788">
    <property type="term" value="F:hydrolase activity, acting on ester bonds"/>
    <property type="evidence" value="ECO:0007669"/>
    <property type="project" value="UniProtKB-ARBA"/>
</dbReference>
<dbReference type="SUPFAM" id="SSF51445">
    <property type="entry name" value="(Trans)glycosidases"/>
    <property type="match status" value="1"/>
</dbReference>
<dbReference type="Gene3D" id="2.60.120.430">
    <property type="entry name" value="Galactose-binding lectin"/>
    <property type="match status" value="1"/>
</dbReference>
<evidence type="ECO:0000259" key="6">
    <source>
        <dbReference type="Pfam" id="PF18559"/>
    </source>
</evidence>
<evidence type="ECO:0000259" key="4">
    <source>
        <dbReference type="Pfam" id="PF01915"/>
    </source>
</evidence>
<name>A0A1M5RD92_9ALTE</name>
<evidence type="ECO:0000256" key="2">
    <source>
        <dbReference type="SAM" id="SignalP"/>
    </source>
</evidence>
<dbReference type="Proteomes" id="UP000184520">
    <property type="component" value="Unassembled WGS sequence"/>
</dbReference>
<dbReference type="SUPFAM" id="SSF52266">
    <property type="entry name" value="SGNH hydrolase"/>
    <property type="match status" value="1"/>
</dbReference>
<evidence type="ECO:0000259" key="5">
    <source>
        <dbReference type="Pfam" id="PF13472"/>
    </source>
</evidence>
<feature type="chain" id="PRO_5012070369" evidence="2">
    <location>
        <begin position="37"/>
        <end position="1075"/>
    </location>
</feature>
<accession>A0A1M5RD92</accession>
<keyword evidence="2" id="KW-0732">Signal</keyword>
<dbReference type="AlphaFoldDB" id="A0A1M5RD92"/>
<dbReference type="InterPro" id="IPR036962">
    <property type="entry name" value="Glyco_hydro_3_N_sf"/>
</dbReference>
<evidence type="ECO:0000313" key="7">
    <source>
        <dbReference type="EMBL" id="SHH24241.1"/>
    </source>
</evidence>
<dbReference type="InterPro" id="IPR001764">
    <property type="entry name" value="Glyco_hydro_3_N"/>
</dbReference>
<evidence type="ECO:0000313" key="8">
    <source>
        <dbReference type="Proteomes" id="UP000184520"/>
    </source>
</evidence>
<dbReference type="EMBL" id="FQWD01000007">
    <property type="protein sequence ID" value="SHH24241.1"/>
    <property type="molecule type" value="Genomic_DNA"/>
</dbReference>
<feature type="domain" description="SGNH hydrolase-type esterase" evidence="5">
    <location>
        <begin position="897"/>
        <end position="1061"/>
    </location>
</feature>
<dbReference type="InterPro" id="IPR017853">
    <property type="entry name" value="GH"/>
</dbReference>
<dbReference type="InterPro" id="IPR013830">
    <property type="entry name" value="SGNH_hydro"/>
</dbReference>